<dbReference type="Gene3D" id="1.10.472.10">
    <property type="entry name" value="Cyclin-like"/>
    <property type="match status" value="1"/>
</dbReference>
<evidence type="ECO:0000313" key="1">
    <source>
        <dbReference type="EMBL" id="WAQ80964.1"/>
    </source>
</evidence>
<keyword evidence="2" id="KW-1185">Reference proteome</keyword>
<protein>
    <submittedName>
        <fullName evidence="1">Uncharacterized protein</fullName>
    </submittedName>
</protein>
<gene>
    <name evidence="1" type="ORF">PtA15_1A302</name>
</gene>
<sequence length="133" mass="14944">MAPVVSTLRRQSHHLFSLAPFDITKSLRHYSGYDQAEILPIAQFMLDYILRSGCKNLGMGLGPNIGIQAGYEGGNGHANLFKKYATRKLFRTFETPTGYEWDELEEWSSFSQTAKKRATTAGAQRVAKLVEQN</sequence>
<dbReference type="GeneID" id="77806211"/>
<accession>A0ABY7C8D7</accession>
<proteinExistence type="predicted"/>
<name>A0ABY7C8D7_9BASI</name>
<dbReference type="Proteomes" id="UP001164743">
    <property type="component" value="Chromosome 1A"/>
</dbReference>
<evidence type="ECO:0000313" key="2">
    <source>
        <dbReference type="Proteomes" id="UP001164743"/>
    </source>
</evidence>
<reference evidence="1" key="1">
    <citation type="submission" date="2022-10" db="EMBL/GenBank/DDBJ databases">
        <title>Puccinia triticina Genome sequencing and assembly.</title>
        <authorList>
            <person name="Li C."/>
        </authorList>
    </citation>
    <scope>NUCLEOTIDE SEQUENCE</scope>
    <source>
        <strain evidence="1">Pt15</strain>
    </source>
</reference>
<dbReference type="EMBL" id="CP110421">
    <property type="protein sequence ID" value="WAQ80964.1"/>
    <property type="molecule type" value="Genomic_DNA"/>
</dbReference>
<organism evidence="1 2">
    <name type="scientific">Puccinia triticina</name>
    <dbReference type="NCBI Taxonomy" id="208348"/>
    <lineage>
        <taxon>Eukaryota</taxon>
        <taxon>Fungi</taxon>
        <taxon>Dikarya</taxon>
        <taxon>Basidiomycota</taxon>
        <taxon>Pucciniomycotina</taxon>
        <taxon>Pucciniomycetes</taxon>
        <taxon>Pucciniales</taxon>
        <taxon>Pucciniaceae</taxon>
        <taxon>Puccinia</taxon>
    </lineage>
</organism>
<dbReference type="RefSeq" id="XP_053016519.1">
    <property type="nucleotide sequence ID" value="XM_053165316.1"/>
</dbReference>